<dbReference type="EMBL" id="CP132914">
    <property type="protein sequence ID" value="WMB73193.1"/>
    <property type="molecule type" value="Genomic_DNA"/>
</dbReference>
<dbReference type="Proteomes" id="UP001236800">
    <property type="component" value="Chromosome"/>
</dbReference>
<gene>
    <name evidence="1" type="ORF">RA178_00720</name>
</gene>
<sequence>MEVTVRDMDVTIEHTGMYLLRVTGMTVLNHSSSQNKYDAALTL</sequence>
<dbReference type="KEGG" id="sog:RA178_00720"/>
<name>A0AA50Q6L9_9GAMM</name>
<protein>
    <submittedName>
        <fullName evidence="1">Uncharacterized protein</fullName>
    </submittedName>
</protein>
<dbReference type="RefSeq" id="WP_306684113.1">
    <property type="nucleotide sequence ID" value="NZ_CP132914.1"/>
</dbReference>
<dbReference type="GeneID" id="301337663"/>
<proteinExistence type="predicted"/>
<evidence type="ECO:0000313" key="1">
    <source>
        <dbReference type="EMBL" id="WMB73193.1"/>
    </source>
</evidence>
<organism evidence="1">
    <name type="scientific">Shewanella oncorhynchi</name>
    <dbReference type="NCBI Taxonomy" id="2726434"/>
    <lineage>
        <taxon>Bacteria</taxon>
        <taxon>Pseudomonadati</taxon>
        <taxon>Pseudomonadota</taxon>
        <taxon>Gammaproteobacteria</taxon>
        <taxon>Alteromonadales</taxon>
        <taxon>Shewanellaceae</taxon>
        <taxon>Shewanella</taxon>
    </lineage>
</organism>
<reference evidence="1" key="1">
    <citation type="submission" date="2023-08" db="EMBL/GenBank/DDBJ databases">
        <title>Complete genome sequence of Shewanella oncorhynchi Z-P2, a siderophore putrebactin-producing bacterium.</title>
        <authorList>
            <person name="Zhang Y."/>
        </authorList>
    </citation>
    <scope>NUCLEOTIDE SEQUENCE</scope>
    <source>
        <strain evidence="1">Z-P2</strain>
    </source>
</reference>
<dbReference type="AlphaFoldDB" id="A0AA50Q6L9"/>
<accession>A0AA50Q6L9</accession>